<reference evidence="1 2" key="2">
    <citation type="journal article" date="2017" name="Nature">
        <title>The Apostasia genome and the evolution of orchids.</title>
        <authorList>
            <person name="Zhang G.Q."/>
            <person name="Liu K.W."/>
            <person name="Li Z."/>
            <person name="Lohaus R."/>
            <person name="Hsiao Y.Y."/>
            <person name="Niu S.C."/>
            <person name="Wang J.Y."/>
            <person name="Lin Y.C."/>
            <person name="Xu Q."/>
            <person name="Chen L.J."/>
            <person name="Yoshida K."/>
            <person name="Fujiwara S."/>
            <person name="Wang Z.W."/>
            <person name="Zhang Y.Q."/>
            <person name="Mitsuda N."/>
            <person name="Wang M."/>
            <person name="Liu G.H."/>
            <person name="Pecoraro L."/>
            <person name="Huang H.X."/>
            <person name="Xiao X.J."/>
            <person name="Lin M."/>
            <person name="Wu X.Y."/>
            <person name="Wu W.L."/>
            <person name="Chen Y.Y."/>
            <person name="Chang S.B."/>
            <person name="Sakamoto S."/>
            <person name="Ohme-Takagi M."/>
            <person name="Yagi M."/>
            <person name="Zeng S.J."/>
            <person name="Shen C.Y."/>
            <person name="Yeh C.M."/>
            <person name="Luo Y.B."/>
            <person name="Tsai W.C."/>
            <person name="Van de Peer Y."/>
            <person name="Liu Z.J."/>
        </authorList>
    </citation>
    <scope>NUCLEOTIDE SEQUENCE [LARGE SCALE GENOMIC DNA]</scope>
    <source>
        <tissue evidence="1">The whole plant</tissue>
    </source>
</reference>
<protein>
    <recommendedName>
        <fullName evidence="3">Reverse transcriptase domain-containing protein</fullName>
    </recommendedName>
</protein>
<name>A0A2I0VCX2_9ASPA</name>
<gene>
    <name evidence="1" type="ORF">MA16_Dca028132</name>
</gene>
<dbReference type="AlphaFoldDB" id="A0A2I0VCX2"/>
<sequence length="75" mass="8552">MIKHHLYNVVLSFFSTGHLPKQVKATAIALIPKHPHANNVKNFRPISLCNVIYKVIAKIIANRMKEELPFIIHPS</sequence>
<evidence type="ECO:0008006" key="3">
    <source>
        <dbReference type="Google" id="ProtNLM"/>
    </source>
</evidence>
<reference evidence="1 2" key="1">
    <citation type="journal article" date="2016" name="Sci. Rep.">
        <title>The Dendrobium catenatum Lindl. genome sequence provides insights into polysaccharide synthase, floral development and adaptive evolution.</title>
        <authorList>
            <person name="Zhang G.Q."/>
            <person name="Xu Q."/>
            <person name="Bian C."/>
            <person name="Tsai W.C."/>
            <person name="Yeh C.M."/>
            <person name="Liu K.W."/>
            <person name="Yoshida K."/>
            <person name="Zhang L.S."/>
            <person name="Chang S.B."/>
            <person name="Chen F."/>
            <person name="Shi Y."/>
            <person name="Su Y.Y."/>
            <person name="Zhang Y.Q."/>
            <person name="Chen L.J."/>
            <person name="Yin Y."/>
            <person name="Lin M."/>
            <person name="Huang H."/>
            <person name="Deng H."/>
            <person name="Wang Z.W."/>
            <person name="Zhu S.L."/>
            <person name="Zhao X."/>
            <person name="Deng C."/>
            <person name="Niu S.C."/>
            <person name="Huang J."/>
            <person name="Wang M."/>
            <person name="Liu G.H."/>
            <person name="Yang H.J."/>
            <person name="Xiao X.J."/>
            <person name="Hsiao Y.Y."/>
            <person name="Wu W.L."/>
            <person name="Chen Y.Y."/>
            <person name="Mitsuda N."/>
            <person name="Ohme-Takagi M."/>
            <person name="Luo Y.B."/>
            <person name="Van de Peer Y."/>
            <person name="Liu Z.J."/>
        </authorList>
    </citation>
    <scope>NUCLEOTIDE SEQUENCE [LARGE SCALE GENOMIC DNA]</scope>
    <source>
        <tissue evidence="1">The whole plant</tissue>
    </source>
</reference>
<keyword evidence="2" id="KW-1185">Reference proteome</keyword>
<evidence type="ECO:0000313" key="1">
    <source>
        <dbReference type="EMBL" id="PKU61263.1"/>
    </source>
</evidence>
<dbReference type="Proteomes" id="UP000233837">
    <property type="component" value="Unassembled WGS sequence"/>
</dbReference>
<proteinExistence type="predicted"/>
<dbReference type="PANTHER" id="PTHR19446">
    <property type="entry name" value="REVERSE TRANSCRIPTASES"/>
    <property type="match status" value="1"/>
</dbReference>
<accession>A0A2I0VCX2</accession>
<dbReference type="EMBL" id="KZ504765">
    <property type="protein sequence ID" value="PKU61263.1"/>
    <property type="molecule type" value="Genomic_DNA"/>
</dbReference>
<organism evidence="1 2">
    <name type="scientific">Dendrobium catenatum</name>
    <dbReference type="NCBI Taxonomy" id="906689"/>
    <lineage>
        <taxon>Eukaryota</taxon>
        <taxon>Viridiplantae</taxon>
        <taxon>Streptophyta</taxon>
        <taxon>Embryophyta</taxon>
        <taxon>Tracheophyta</taxon>
        <taxon>Spermatophyta</taxon>
        <taxon>Magnoliopsida</taxon>
        <taxon>Liliopsida</taxon>
        <taxon>Asparagales</taxon>
        <taxon>Orchidaceae</taxon>
        <taxon>Epidendroideae</taxon>
        <taxon>Malaxideae</taxon>
        <taxon>Dendrobiinae</taxon>
        <taxon>Dendrobium</taxon>
    </lineage>
</organism>
<evidence type="ECO:0000313" key="2">
    <source>
        <dbReference type="Proteomes" id="UP000233837"/>
    </source>
</evidence>